<dbReference type="OrthoDB" id="2124139at2759"/>
<reference evidence="1 2" key="1">
    <citation type="journal article" date="2014" name="PLoS Genet.">
        <title>Analysis of the Phlebiopsis gigantea genome, transcriptome and secretome provides insight into its pioneer colonization strategies of wood.</title>
        <authorList>
            <person name="Hori C."/>
            <person name="Ishida T."/>
            <person name="Igarashi K."/>
            <person name="Samejima M."/>
            <person name="Suzuki H."/>
            <person name="Master E."/>
            <person name="Ferreira P."/>
            <person name="Ruiz-Duenas F.J."/>
            <person name="Held B."/>
            <person name="Canessa P."/>
            <person name="Larrondo L.F."/>
            <person name="Schmoll M."/>
            <person name="Druzhinina I.S."/>
            <person name="Kubicek C.P."/>
            <person name="Gaskell J.A."/>
            <person name="Kersten P."/>
            <person name="St John F."/>
            <person name="Glasner J."/>
            <person name="Sabat G."/>
            <person name="Splinter BonDurant S."/>
            <person name="Syed K."/>
            <person name="Yadav J."/>
            <person name="Mgbeahuruike A.C."/>
            <person name="Kovalchuk A."/>
            <person name="Asiegbu F.O."/>
            <person name="Lackner G."/>
            <person name="Hoffmeister D."/>
            <person name="Rencoret J."/>
            <person name="Gutierrez A."/>
            <person name="Sun H."/>
            <person name="Lindquist E."/>
            <person name="Barry K."/>
            <person name="Riley R."/>
            <person name="Grigoriev I.V."/>
            <person name="Henrissat B."/>
            <person name="Kues U."/>
            <person name="Berka R.M."/>
            <person name="Martinez A.T."/>
            <person name="Covert S.F."/>
            <person name="Blanchette R.A."/>
            <person name="Cullen D."/>
        </authorList>
    </citation>
    <scope>NUCLEOTIDE SEQUENCE [LARGE SCALE GENOMIC DNA]</scope>
    <source>
        <strain evidence="1 2">11061_1 CR5-6</strain>
    </source>
</reference>
<dbReference type="Proteomes" id="UP000053257">
    <property type="component" value="Unassembled WGS sequence"/>
</dbReference>
<dbReference type="AlphaFoldDB" id="A0A0C3NJ52"/>
<evidence type="ECO:0000313" key="1">
    <source>
        <dbReference type="EMBL" id="KIP04929.1"/>
    </source>
</evidence>
<organism evidence="1 2">
    <name type="scientific">Phlebiopsis gigantea (strain 11061_1 CR5-6)</name>
    <name type="common">White-rot fungus</name>
    <name type="synonym">Peniophora gigantea</name>
    <dbReference type="NCBI Taxonomy" id="745531"/>
    <lineage>
        <taxon>Eukaryota</taxon>
        <taxon>Fungi</taxon>
        <taxon>Dikarya</taxon>
        <taxon>Basidiomycota</taxon>
        <taxon>Agaricomycotina</taxon>
        <taxon>Agaricomycetes</taxon>
        <taxon>Polyporales</taxon>
        <taxon>Phanerochaetaceae</taxon>
        <taxon>Phlebiopsis</taxon>
    </lineage>
</organism>
<protein>
    <submittedName>
        <fullName evidence="1">Uncharacterized protein</fullName>
    </submittedName>
</protein>
<sequence length="80" mass="8604">MPCEPSTRSATTAAPSTRMIFISPPDAQVNHDVLASMRRMPTWRAATLEGMSWGGTAEENVRKYITYAGSAETEPGEAGT</sequence>
<dbReference type="HOGENOM" id="CLU_2590568_0_0_1"/>
<proteinExistence type="predicted"/>
<dbReference type="EMBL" id="KN840558">
    <property type="protein sequence ID" value="KIP04929.1"/>
    <property type="molecule type" value="Genomic_DNA"/>
</dbReference>
<accession>A0A0C3NJ52</accession>
<evidence type="ECO:0000313" key="2">
    <source>
        <dbReference type="Proteomes" id="UP000053257"/>
    </source>
</evidence>
<keyword evidence="2" id="KW-1185">Reference proteome</keyword>
<name>A0A0C3NJ52_PHLG1</name>
<gene>
    <name evidence="1" type="ORF">PHLGIDRAFT_176785</name>
</gene>